<sequence>MNGGAADQPDAAAGLGDDALALAFLRQAPVAPDIEALVALFGDLTARHGFSYFFAAYVASPGRPVEPAVLFGRPPIPSSANYVEQKLAANDAVIQQVFASPVPFTWGEIEARPLPPVQRRLFENARSNGFHDALVVPAHGANGDIWAVILLSPAPIRLTPGARATLVAAAGLFATTGATLAKLHTEPAVSPLTKREAQCLGWAARGKSDWEIAQILGIGDKTVNMHIDGARRKLGVQSRSQAAITAWRRGWLVEHPD</sequence>
<keyword evidence="3" id="KW-0804">Transcription</keyword>
<evidence type="ECO:0000256" key="3">
    <source>
        <dbReference type="ARBA" id="ARBA00023163"/>
    </source>
</evidence>
<dbReference type="Pfam" id="PF03472">
    <property type="entry name" value="Autoind_bind"/>
    <property type="match status" value="1"/>
</dbReference>
<dbReference type="Gene3D" id="3.30.450.80">
    <property type="entry name" value="Transcription factor LuxR-like, autoinducer-binding domain"/>
    <property type="match status" value="1"/>
</dbReference>
<dbReference type="InterPro" id="IPR036693">
    <property type="entry name" value="TF_LuxR_autoind-bd_dom_sf"/>
</dbReference>
<dbReference type="PRINTS" id="PR00038">
    <property type="entry name" value="HTHLUXR"/>
</dbReference>
<dbReference type="Pfam" id="PF00196">
    <property type="entry name" value="GerE"/>
    <property type="match status" value="1"/>
</dbReference>
<dbReference type="SUPFAM" id="SSF75516">
    <property type="entry name" value="Pheromone-binding domain of LuxR-like quorum-sensing transcription factors"/>
    <property type="match status" value="1"/>
</dbReference>
<dbReference type="InterPro" id="IPR036388">
    <property type="entry name" value="WH-like_DNA-bd_sf"/>
</dbReference>
<protein>
    <submittedName>
        <fullName evidence="5">LuxR C-terminal-related transcriptional regulator</fullName>
    </submittedName>
</protein>
<evidence type="ECO:0000313" key="5">
    <source>
        <dbReference type="EMBL" id="MFC3712080.1"/>
    </source>
</evidence>
<comment type="caution">
    <text evidence="5">The sequence shown here is derived from an EMBL/GenBank/DDBJ whole genome shotgun (WGS) entry which is preliminary data.</text>
</comment>
<dbReference type="InterPro" id="IPR005143">
    <property type="entry name" value="TF_LuxR_autoind-bd_dom"/>
</dbReference>
<dbReference type="RefSeq" id="WP_380858275.1">
    <property type="nucleotide sequence ID" value="NZ_JBHRXV010000004.1"/>
</dbReference>
<proteinExistence type="predicted"/>
<evidence type="ECO:0000259" key="4">
    <source>
        <dbReference type="PROSITE" id="PS50043"/>
    </source>
</evidence>
<dbReference type="SMART" id="SM00421">
    <property type="entry name" value="HTH_LUXR"/>
    <property type="match status" value="1"/>
</dbReference>
<dbReference type="Gene3D" id="1.10.10.10">
    <property type="entry name" value="Winged helix-like DNA-binding domain superfamily/Winged helix DNA-binding domain"/>
    <property type="match status" value="1"/>
</dbReference>
<dbReference type="Proteomes" id="UP001595615">
    <property type="component" value="Unassembled WGS sequence"/>
</dbReference>
<dbReference type="EMBL" id="JBHRXV010000004">
    <property type="protein sequence ID" value="MFC3712080.1"/>
    <property type="molecule type" value="Genomic_DNA"/>
</dbReference>
<dbReference type="InterPro" id="IPR016032">
    <property type="entry name" value="Sig_transdc_resp-reg_C-effctor"/>
</dbReference>
<name>A0ABV7X7F4_9SPHN</name>
<keyword evidence="2" id="KW-0238">DNA-binding</keyword>
<organism evidence="5 6">
    <name type="scientific">Sphingoaurantiacus capsulatus</name>
    <dbReference type="NCBI Taxonomy" id="1771310"/>
    <lineage>
        <taxon>Bacteria</taxon>
        <taxon>Pseudomonadati</taxon>
        <taxon>Pseudomonadota</taxon>
        <taxon>Alphaproteobacteria</taxon>
        <taxon>Sphingomonadales</taxon>
        <taxon>Sphingosinicellaceae</taxon>
        <taxon>Sphingoaurantiacus</taxon>
    </lineage>
</organism>
<dbReference type="PROSITE" id="PS50043">
    <property type="entry name" value="HTH_LUXR_2"/>
    <property type="match status" value="1"/>
</dbReference>
<reference evidence="6" key="1">
    <citation type="journal article" date="2019" name="Int. J. Syst. Evol. Microbiol.">
        <title>The Global Catalogue of Microorganisms (GCM) 10K type strain sequencing project: providing services to taxonomists for standard genome sequencing and annotation.</title>
        <authorList>
            <consortium name="The Broad Institute Genomics Platform"/>
            <consortium name="The Broad Institute Genome Sequencing Center for Infectious Disease"/>
            <person name="Wu L."/>
            <person name="Ma J."/>
        </authorList>
    </citation>
    <scope>NUCLEOTIDE SEQUENCE [LARGE SCALE GENOMIC DNA]</scope>
    <source>
        <strain evidence="6">KCTC 42644</strain>
    </source>
</reference>
<evidence type="ECO:0000313" key="6">
    <source>
        <dbReference type="Proteomes" id="UP001595615"/>
    </source>
</evidence>
<dbReference type="PANTHER" id="PTHR44688:SF16">
    <property type="entry name" value="DNA-BINDING TRANSCRIPTIONAL ACTIVATOR DEVR_DOSR"/>
    <property type="match status" value="1"/>
</dbReference>
<dbReference type="SUPFAM" id="SSF46894">
    <property type="entry name" value="C-terminal effector domain of the bipartite response regulators"/>
    <property type="match status" value="1"/>
</dbReference>
<evidence type="ECO:0000256" key="2">
    <source>
        <dbReference type="ARBA" id="ARBA00023125"/>
    </source>
</evidence>
<dbReference type="CDD" id="cd06170">
    <property type="entry name" value="LuxR_C_like"/>
    <property type="match status" value="1"/>
</dbReference>
<keyword evidence="6" id="KW-1185">Reference proteome</keyword>
<evidence type="ECO:0000256" key="1">
    <source>
        <dbReference type="ARBA" id="ARBA00023015"/>
    </source>
</evidence>
<dbReference type="InterPro" id="IPR000792">
    <property type="entry name" value="Tscrpt_reg_LuxR_C"/>
</dbReference>
<gene>
    <name evidence="5" type="ORF">ACFOMD_05845</name>
</gene>
<accession>A0ABV7X7F4</accession>
<dbReference type="PANTHER" id="PTHR44688">
    <property type="entry name" value="DNA-BINDING TRANSCRIPTIONAL ACTIVATOR DEVR_DOSR"/>
    <property type="match status" value="1"/>
</dbReference>
<feature type="domain" description="HTH luxR-type" evidence="4">
    <location>
        <begin position="185"/>
        <end position="250"/>
    </location>
</feature>
<keyword evidence="1" id="KW-0805">Transcription regulation</keyword>